<accession>C6B4D6</accession>
<dbReference type="GO" id="GO:0005975">
    <property type="term" value="P:carbohydrate metabolic process"/>
    <property type="evidence" value="ECO:0007669"/>
    <property type="project" value="InterPro"/>
</dbReference>
<gene>
    <name evidence="6" type="ordered locus">Rleg_4712</name>
</gene>
<evidence type="ECO:0000256" key="4">
    <source>
        <dbReference type="ARBA" id="ARBA00023295"/>
    </source>
</evidence>
<dbReference type="InterPro" id="IPR013148">
    <property type="entry name" value="Glyco_hydro_32_N"/>
</dbReference>
<evidence type="ECO:0000259" key="5">
    <source>
        <dbReference type="Pfam" id="PF00251"/>
    </source>
</evidence>
<dbReference type="Pfam" id="PF00251">
    <property type="entry name" value="Glyco_hydro_32N"/>
    <property type="match status" value="1"/>
</dbReference>
<dbReference type="Gene3D" id="2.115.10.20">
    <property type="entry name" value="Glycosyl hydrolase domain, family 43"/>
    <property type="match status" value="1"/>
</dbReference>
<dbReference type="InterPro" id="IPR001362">
    <property type="entry name" value="Glyco_hydro_32"/>
</dbReference>
<keyword evidence="6" id="KW-0614">Plasmid</keyword>
<evidence type="ECO:0000313" key="6">
    <source>
        <dbReference type="EMBL" id="ACS58944.1"/>
    </source>
</evidence>
<evidence type="ECO:0000256" key="3">
    <source>
        <dbReference type="ARBA" id="ARBA00022801"/>
    </source>
</evidence>
<evidence type="ECO:0000313" key="7">
    <source>
        <dbReference type="Proteomes" id="UP000002256"/>
    </source>
</evidence>
<dbReference type="InterPro" id="IPR013320">
    <property type="entry name" value="ConA-like_dom_sf"/>
</dbReference>
<keyword evidence="3 6" id="KW-0378">Hydrolase</keyword>
<dbReference type="InterPro" id="IPR051214">
    <property type="entry name" value="GH32_Enzymes"/>
</dbReference>
<dbReference type="GO" id="GO:0004564">
    <property type="term" value="F:beta-fructofuranosidase activity"/>
    <property type="evidence" value="ECO:0007669"/>
    <property type="project" value="UniProtKB-EC"/>
</dbReference>
<geneLocation type="plasmid" evidence="6 7">
    <name>pR132501</name>
</geneLocation>
<dbReference type="EMBL" id="CP001623">
    <property type="protein sequence ID" value="ACS58944.1"/>
    <property type="molecule type" value="Genomic_DNA"/>
</dbReference>
<dbReference type="AlphaFoldDB" id="C6B4D6"/>
<sequence length="574" mass="65235">MANQMDRQDGPLMQQNLFLPSGYHLEFWAAGDGFFRIDIDGKTVWQVRSFAIDPEFFKYHHREACEVTIVTNAPDAVLWAYGYQPQTVHETGITVFEFSQKGILQRTGAEIENWLRSDPDRPALHFSPIRHWMNDPVGLCKIDELWHLFYQFHPSGSDWGPMHWGHATSRDLVNWLHMPVFLHPEQNLWRLGATGGAFSGNAFRDRDGSLMFFYTERLPAYDLFEGYREIQKIARPDRRMIKAEGIVTVLEERPDGVEHDFRDPKVWWDDAANAYRMILGASIEGDPAVLLFGSADGLDWQYLRPLYRAPANFRQEGARAVECPDFFRLEEKWVLVMGFVGHVEPRTRRHNLLYALIGEFIDDCFVADMPEMQLLDFGTDYYAMQSFEAGGRQIAFAWLFNWEYRRPEGSAYSGEMSLPRVLSLSEDGKRLRMLPTIEVDDHFAADPIVEKQCGKFSLPMAPIEIRLSGALEGSKVVATQGGELAFEVCVAGGILSIRLAQDDGSIHYVAELADGKDLRLFHDCGIVEIFADGGTVCGTRRGYANINPDYLEISSSASTRVLERDAKRCCAGAR</sequence>
<keyword evidence="4" id="KW-0326">Glycosidase</keyword>
<dbReference type="KEGG" id="rlg:Rleg_4712"/>
<evidence type="ECO:0000256" key="2">
    <source>
        <dbReference type="ARBA" id="ARBA00012758"/>
    </source>
</evidence>
<protein>
    <recommendedName>
        <fullName evidence="2">beta-fructofuranosidase</fullName>
        <ecNumber evidence="2">3.2.1.26</ecNumber>
    </recommendedName>
</protein>
<dbReference type="EC" id="3.2.1.26" evidence="2"/>
<dbReference type="CAZy" id="GH32">
    <property type="family name" value="Glycoside Hydrolase Family 32"/>
</dbReference>
<dbReference type="SUPFAM" id="SSF75005">
    <property type="entry name" value="Arabinanase/levansucrase/invertase"/>
    <property type="match status" value="1"/>
</dbReference>
<comment type="similarity">
    <text evidence="1">Belongs to the glycosyl hydrolase 32 family.</text>
</comment>
<dbReference type="PANTHER" id="PTHR43101:SF1">
    <property type="entry name" value="BETA-FRUCTOSIDASE"/>
    <property type="match status" value="1"/>
</dbReference>
<feature type="domain" description="Glycosyl hydrolase family 32 N-terminal" evidence="5">
    <location>
        <begin position="125"/>
        <end position="435"/>
    </location>
</feature>
<name>C6B4D6_RHILS</name>
<proteinExistence type="inferred from homology"/>
<dbReference type="InterPro" id="IPR023296">
    <property type="entry name" value="Glyco_hydro_beta-prop_sf"/>
</dbReference>
<dbReference type="SMART" id="SM00640">
    <property type="entry name" value="Glyco_32"/>
    <property type="match status" value="1"/>
</dbReference>
<dbReference type="Proteomes" id="UP000002256">
    <property type="component" value="Plasmid pR132501"/>
</dbReference>
<dbReference type="SUPFAM" id="SSF49899">
    <property type="entry name" value="Concanavalin A-like lectins/glucanases"/>
    <property type="match status" value="1"/>
</dbReference>
<reference evidence="6 7" key="1">
    <citation type="journal article" date="2010" name="Stand. Genomic Sci.">
        <title>Complete genome sequence of Rhizobium leguminosarum bv. trifolii strain WSM1325, an effective microsymbiont of annual Mediterranean clovers.</title>
        <authorList>
            <person name="Reeve W."/>
            <person name="O'Hara G."/>
            <person name="Chain P."/>
            <person name="Ardley J."/>
            <person name="Brau L."/>
            <person name="Nandesena K."/>
            <person name="Tiwari R."/>
            <person name="Copeland A."/>
            <person name="Nolan M."/>
            <person name="Han C."/>
            <person name="Brettin T."/>
            <person name="Land M."/>
            <person name="Ovchinikova G."/>
            <person name="Ivanova N."/>
            <person name="Mavromatis K."/>
            <person name="Markowitz V."/>
            <person name="Kyrpides N."/>
            <person name="Melino V."/>
            <person name="Denton M."/>
            <person name="Yates R."/>
            <person name="Howieson J."/>
        </authorList>
    </citation>
    <scope>NUCLEOTIDE SEQUENCE [LARGE SCALE GENOMIC DNA]</scope>
    <source>
        <strain evidence="6 7">WSM1325</strain>
        <plasmid evidence="7">Plasmid pR132501</plasmid>
    </source>
</reference>
<dbReference type="PANTHER" id="PTHR43101">
    <property type="entry name" value="BETA-FRUCTOSIDASE"/>
    <property type="match status" value="1"/>
</dbReference>
<dbReference type="HOGENOM" id="CLU_001528_7_0_5"/>
<organism evidence="6 7">
    <name type="scientific">Rhizobium leguminosarum bv. trifolii (strain WSM1325)</name>
    <dbReference type="NCBI Taxonomy" id="395491"/>
    <lineage>
        <taxon>Bacteria</taxon>
        <taxon>Pseudomonadati</taxon>
        <taxon>Pseudomonadota</taxon>
        <taxon>Alphaproteobacteria</taxon>
        <taxon>Hyphomicrobiales</taxon>
        <taxon>Rhizobiaceae</taxon>
        <taxon>Rhizobium/Agrobacterium group</taxon>
        <taxon>Rhizobium</taxon>
    </lineage>
</organism>
<evidence type="ECO:0000256" key="1">
    <source>
        <dbReference type="ARBA" id="ARBA00009902"/>
    </source>
</evidence>